<comment type="caution">
    <text evidence="1">The sequence shown here is derived from an EMBL/GenBank/DDBJ whole genome shotgun (WGS) entry which is preliminary data.</text>
</comment>
<accession>A0A401U0U6</accession>
<protein>
    <submittedName>
        <fullName evidence="1">Uncharacterized protein</fullName>
    </submittedName>
</protein>
<sequence length="53" mass="5628">MRCSGTHCPCDALGLTDHVLLRDTLPTRCSGTHCTRAAPGLTAHVLLQDTLPT</sequence>
<reference evidence="1 2" key="1">
    <citation type="journal article" date="2018" name="Nat. Ecol. Evol.">
        <title>Shark genomes provide insights into elasmobranch evolution and the origin of vertebrates.</title>
        <authorList>
            <person name="Hara Y"/>
            <person name="Yamaguchi K"/>
            <person name="Onimaru K"/>
            <person name="Kadota M"/>
            <person name="Koyanagi M"/>
            <person name="Keeley SD"/>
            <person name="Tatsumi K"/>
            <person name="Tanaka K"/>
            <person name="Motone F"/>
            <person name="Kageyama Y"/>
            <person name="Nozu R"/>
            <person name="Adachi N"/>
            <person name="Nishimura O"/>
            <person name="Nakagawa R"/>
            <person name="Tanegashima C"/>
            <person name="Kiyatake I"/>
            <person name="Matsumoto R"/>
            <person name="Murakumo K"/>
            <person name="Nishida K"/>
            <person name="Terakita A"/>
            <person name="Kuratani S"/>
            <person name="Sato K"/>
            <person name="Hyodo S Kuraku.S."/>
        </authorList>
    </citation>
    <scope>NUCLEOTIDE SEQUENCE [LARGE SCALE GENOMIC DNA]</scope>
</reference>
<dbReference type="Proteomes" id="UP000287033">
    <property type="component" value="Unassembled WGS sequence"/>
</dbReference>
<gene>
    <name evidence="1" type="ORF">chiPu_0032611</name>
</gene>
<dbReference type="AlphaFoldDB" id="A0A401U0U6"/>
<feature type="non-terminal residue" evidence="1">
    <location>
        <position position="53"/>
    </location>
</feature>
<evidence type="ECO:0000313" key="1">
    <source>
        <dbReference type="EMBL" id="GCC48509.1"/>
    </source>
</evidence>
<dbReference type="EMBL" id="BEZZ01241520">
    <property type="protein sequence ID" value="GCC48509.1"/>
    <property type="molecule type" value="Genomic_DNA"/>
</dbReference>
<organism evidence="1 2">
    <name type="scientific">Chiloscyllium punctatum</name>
    <name type="common">Brownbanded bambooshark</name>
    <name type="synonym">Hemiscyllium punctatum</name>
    <dbReference type="NCBI Taxonomy" id="137246"/>
    <lineage>
        <taxon>Eukaryota</taxon>
        <taxon>Metazoa</taxon>
        <taxon>Chordata</taxon>
        <taxon>Craniata</taxon>
        <taxon>Vertebrata</taxon>
        <taxon>Chondrichthyes</taxon>
        <taxon>Elasmobranchii</taxon>
        <taxon>Galeomorphii</taxon>
        <taxon>Galeoidea</taxon>
        <taxon>Orectolobiformes</taxon>
        <taxon>Hemiscylliidae</taxon>
        <taxon>Chiloscyllium</taxon>
    </lineage>
</organism>
<keyword evidence="2" id="KW-1185">Reference proteome</keyword>
<name>A0A401U0U6_CHIPU</name>
<proteinExistence type="predicted"/>
<evidence type="ECO:0000313" key="2">
    <source>
        <dbReference type="Proteomes" id="UP000287033"/>
    </source>
</evidence>